<evidence type="ECO:0000259" key="3">
    <source>
        <dbReference type="Pfam" id="PF00144"/>
    </source>
</evidence>
<evidence type="ECO:0000256" key="2">
    <source>
        <dbReference type="ARBA" id="ARBA00022801"/>
    </source>
</evidence>
<dbReference type="Pfam" id="PF00144">
    <property type="entry name" value="Beta-lactamase"/>
    <property type="match status" value="1"/>
</dbReference>
<dbReference type="SUPFAM" id="SSF56601">
    <property type="entry name" value="beta-lactamase/transpeptidase-like"/>
    <property type="match status" value="1"/>
</dbReference>
<comment type="caution">
    <text evidence="4">The sequence shown here is derived from an EMBL/GenBank/DDBJ whole genome shotgun (WGS) entry which is preliminary data.</text>
</comment>
<reference evidence="4 5" key="1">
    <citation type="submission" date="2019-10" db="EMBL/GenBank/DDBJ databases">
        <authorList>
            <person name="Palmer J.M."/>
        </authorList>
    </citation>
    <scope>NUCLEOTIDE SEQUENCE [LARGE SCALE GENOMIC DNA]</scope>
    <source>
        <strain evidence="4 5">TWF694</strain>
    </source>
</reference>
<dbReference type="GO" id="GO:0016787">
    <property type="term" value="F:hydrolase activity"/>
    <property type="evidence" value="ECO:0007669"/>
    <property type="project" value="UniProtKB-KW"/>
</dbReference>
<protein>
    <recommendedName>
        <fullName evidence="3">Beta-lactamase-related domain-containing protein</fullName>
    </recommendedName>
</protein>
<dbReference type="PANTHER" id="PTHR43283">
    <property type="entry name" value="BETA-LACTAMASE-RELATED"/>
    <property type="match status" value="1"/>
</dbReference>
<proteinExistence type="inferred from homology"/>
<dbReference type="Gene3D" id="3.40.710.10">
    <property type="entry name" value="DD-peptidase/beta-lactamase superfamily"/>
    <property type="match status" value="1"/>
</dbReference>
<keyword evidence="5" id="KW-1185">Reference proteome</keyword>
<dbReference type="Proteomes" id="UP001365542">
    <property type="component" value="Unassembled WGS sequence"/>
</dbReference>
<organism evidence="4 5">
    <name type="scientific">Orbilia ellipsospora</name>
    <dbReference type="NCBI Taxonomy" id="2528407"/>
    <lineage>
        <taxon>Eukaryota</taxon>
        <taxon>Fungi</taxon>
        <taxon>Dikarya</taxon>
        <taxon>Ascomycota</taxon>
        <taxon>Pezizomycotina</taxon>
        <taxon>Orbiliomycetes</taxon>
        <taxon>Orbiliales</taxon>
        <taxon>Orbiliaceae</taxon>
        <taxon>Orbilia</taxon>
    </lineage>
</organism>
<gene>
    <name evidence="4" type="ORF">TWF694_003779</name>
</gene>
<dbReference type="PANTHER" id="PTHR43283:SF17">
    <property type="entry name" value="(LOVD), PUTATIVE (AFU_ORTHOLOGUE AFUA_5G00920)-RELATED"/>
    <property type="match status" value="1"/>
</dbReference>
<evidence type="ECO:0000256" key="1">
    <source>
        <dbReference type="ARBA" id="ARBA00009009"/>
    </source>
</evidence>
<comment type="similarity">
    <text evidence="1">Belongs to the class-A beta-lactamase family.</text>
</comment>
<name>A0AAV9WZ96_9PEZI</name>
<dbReference type="EMBL" id="JAVHJO010000013">
    <property type="protein sequence ID" value="KAK6530427.1"/>
    <property type="molecule type" value="Genomic_DNA"/>
</dbReference>
<accession>A0AAV9WZ96</accession>
<evidence type="ECO:0000313" key="4">
    <source>
        <dbReference type="EMBL" id="KAK6530427.1"/>
    </source>
</evidence>
<evidence type="ECO:0000313" key="5">
    <source>
        <dbReference type="Proteomes" id="UP001365542"/>
    </source>
</evidence>
<dbReference type="InterPro" id="IPR001466">
    <property type="entry name" value="Beta-lactam-related"/>
</dbReference>
<keyword evidence="2" id="KW-0378">Hydrolase</keyword>
<dbReference type="InterPro" id="IPR012338">
    <property type="entry name" value="Beta-lactam/transpept-like"/>
</dbReference>
<feature type="domain" description="Beta-lactamase-related" evidence="3">
    <location>
        <begin position="15"/>
        <end position="292"/>
    </location>
</feature>
<dbReference type="AlphaFoldDB" id="A0AAV9WZ96"/>
<sequence length="396" mass="43629">MSEFDTLLAKYTSKENQKVPGVVAKCIDKNGKEIYSKVVGYNSSSADAGPLQENAVFKVASATKVITSIALLQCVDKGLIGLDEPLTHIIPEMDGKEILTGMDLATIPSKTKITARHLLALTSGIPYGFLHPYVIKWRTTPEGLKFKGSRITHERFNVPLIFEPGEGWVYGGSLDWAGVVVRRLHDNISLEDYMIEYMWKPLGLKAPFPTFNLSSKDDEYRSRFMEASKRDAEGRLEPFEWEFGNNPVDAEGGGGLVATAQDYLAVLSDIVSDSPKLLKPETIKEMFTPQLAENSKAISDLMDLRPAWDNVAGSVKSDTVNHGLGGVLLQGEAPELGQPANLLAWGGALNTIWFASKELGVAGFFSTQVYPFGDPPVRELIDAWKKDFWSQFKANH</sequence>
<dbReference type="InterPro" id="IPR050789">
    <property type="entry name" value="Diverse_Enzym_Activities"/>
</dbReference>